<evidence type="ECO:0000256" key="3">
    <source>
        <dbReference type="ARBA" id="ARBA00004541"/>
    </source>
</evidence>
<evidence type="ECO:0000256" key="7">
    <source>
        <dbReference type="ARBA" id="ARBA00023054"/>
    </source>
</evidence>
<feature type="region of interest" description="Disordered" evidence="11">
    <location>
        <begin position="24"/>
        <end position="127"/>
    </location>
</feature>
<keyword evidence="9" id="KW-0968">Cytoplasmic vesicle</keyword>
<proteinExistence type="inferred from homology"/>
<evidence type="ECO:0000256" key="10">
    <source>
        <dbReference type="SAM" id="Coils"/>
    </source>
</evidence>
<sequence>MATAQASHVTCDLSHCLFDPHSLDSEPDSNCEMGSVGSLVEKQEFSPSASGGLRRMRQPDGLLRKGISQREISGYPHGGKRDVRAEKKHHSSGGGFKRDYESDRENQSPERYFQDNHRGADFSKTSLPERGRFDKCRIRPSAFKVVPGRSLLSLQGLSSSKGQKMSKSNGSLHTLLTQSSTGSASQRGPLRSHLLHTISLDESTNSFQSFPTYNPRIKPSPNQLSASIGHLNHIGGSLDRVSRGPRDPLAVEKAPLSCKSLSRLQSSGEPPPPYEPTYSLEDVVKQLEDRLSEKGMELRQLKRNLSENDDPFTQVFEDKQRLWMEELDELKQMYVAKLQQVMYQAQRSQRALQLQLYKVQQEKKRLQEELDLQQSHCEELRLQQQQAERLSPKLEETKWEVCQKTAEISLLKQQLRDAQEEMAQKLGEIFSLKTQLREARTELKAKGSQLAQLGDSFQPLSDHGSSIPSSRESPMQACQDFLGCETDDSKCRGMQGESAEGTEWLWAELLRERRQAQLQAVNFEHERKTWREEKEKVLRYQREIQASYMEMYHRNQALERQLSEFHQFPAESRNSSDSESPWIERAESSKI</sequence>
<dbReference type="GO" id="GO:0007399">
    <property type="term" value="P:nervous system development"/>
    <property type="evidence" value="ECO:0007669"/>
    <property type="project" value="UniProtKB-KW"/>
</dbReference>
<evidence type="ECO:0000313" key="12">
    <source>
        <dbReference type="Proteomes" id="UP000504617"/>
    </source>
</evidence>
<keyword evidence="7 10" id="KW-0175">Coiled coil</keyword>
<evidence type="ECO:0000256" key="2">
    <source>
        <dbReference type="ARBA" id="ARBA00004489"/>
    </source>
</evidence>
<dbReference type="AlphaFoldDB" id="A0A6I9Y8S6"/>
<keyword evidence="12" id="KW-1185">Reference proteome</keyword>
<keyword evidence="6" id="KW-0524">Neurogenesis</keyword>
<evidence type="ECO:0000256" key="9">
    <source>
        <dbReference type="ARBA" id="ARBA00023329"/>
    </source>
</evidence>
<feature type="compositionally biased region" description="Basic and acidic residues" evidence="11">
    <location>
        <begin position="582"/>
        <end position="591"/>
    </location>
</feature>
<evidence type="ECO:0000256" key="8">
    <source>
        <dbReference type="ARBA" id="ARBA00023273"/>
    </source>
</evidence>
<dbReference type="KEGG" id="tsr:106545414"/>
<dbReference type="GO" id="GO:0031410">
    <property type="term" value="C:cytoplasmic vesicle"/>
    <property type="evidence" value="ECO:0007669"/>
    <property type="project" value="UniProtKB-SubCell"/>
</dbReference>
<dbReference type="PANTHER" id="PTHR32274:SF1">
    <property type="entry name" value="NEDD4-BINDING PROTEIN 3"/>
    <property type="match status" value="1"/>
</dbReference>
<evidence type="ECO:0000256" key="6">
    <source>
        <dbReference type="ARBA" id="ARBA00022902"/>
    </source>
</evidence>
<dbReference type="Pfam" id="PF06818">
    <property type="entry name" value="Fez1"/>
    <property type="match status" value="2"/>
</dbReference>
<comment type="subcellular location">
    <subcellularLocation>
        <location evidence="2">Cell projection</location>
        <location evidence="2">Axon</location>
    </subcellularLocation>
    <subcellularLocation>
        <location evidence="1">Cell projection</location>
        <location evidence="1">Dendrite</location>
    </subcellularLocation>
    <subcellularLocation>
        <location evidence="3">Cytoplasmic vesicle</location>
    </subcellularLocation>
</comment>
<feature type="region of interest" description="Disordered" evidence="11">
    <location>
        <begin position="563"/>
        <end position="591"/>
    </location>
</feature>
<dbReference type="GO" id="GO:0030425">
    <property type="term" value="C:dendrite"/>
    <property type="evidence" value="ECO:0007669"/>
    <property type="project" value="UniProtKB-SubCell"/>
</dbReference>
<feature type="coiled-coil region" evidence="10">
    <location>
        <begin position="349"/>
        <end position="435"/>
    </location>
</feature>
<evidence type="ECO:0000256" key="11">
    <source>
        <dbReference type="SAM" id="MobiDB-lite"/>
    </source>
</evidence>
<accession>A0A6I9Y8S6</accession>
<evidence type="ECO:0000256" key="4">
    <source>
        <dbReference type="ARBA" id="ARBA00010640"/>
    </source>
</evidence>
<protein>
    <submittedName>
        <fullName evidence="13">NEDD4-binding protein 3</fullName>
    </submittedName>
</protein>
<organism evidence="12 13">
    <name type="scientific">Thamnophis sirtalis</name>
    <dbReference type="NCBI Taxonomy" id="35019"/>
    <lineage>
        <taxon>Eukaryota</taxon>
        <taxon>Metazoa</taxon>
        <taxon>Chordata</taxon>
        <taxon>Craniata</taxon>
        <taxon>Vertebrata</taxon>
        <taxon>Euteleostomi</taxon>
        <taxon>Lepidosauria</taxon>
        <taxon>Squamata</taxon>
        <taxon>Bifurcata</taxon>
        <taxon>Unidentata</taxon>
        <taxon>Episquamata</taxon>
        <taxon>Toxicofera</taxon>
        <taxon>Serpentes</taxon>
        <taxon>Colubroidea</taxon>
        <taxon>Colubridae</taxon>
        <taxon>Natricinae</taxon>
        <taxon>Thamnophis</taxon>
    </lineage>
</organism>
<keyword evidence="8" id="KW-0966">Cell projection</keyword>
<evidence type="ECO:0000256" key="1">
    <source>
        <dbReference type="ARBA" id="ARBA00004279"/>
    </source>
</evidence>
<dbReference type="OrthoDB" id="10030037at2759"/>
<dbReference type="InterPro" id="IPR033571">
    <property type="entry name" value="N4BP3"/>
</dbReference>
<dbReference type="PANTHER" id="PTHR32274">
    <property type="entry name" value="NEDD4-BINDING PROTEIN 3"/>
    <property type="match status" value="1"/>
</dbReference>
<reference evidence="13" key="1">
    <citation type="submission" date="2025-08" db="UniProtKB">
        <authorList>
            <consortium name="RefSeq"/>
        </authorList>
    </citation>
    <scope>IDENTIFICATION</scope>
    <source>
        <tissue evidence="13">Skeletal muscle</tissue>
    </source>
</reference>
<feature type="compositionally biased region" description="Basic and acidic residues" evidence="11">
    <location>
        <begin position="96"/>
        <end position="127"/>
    </location>
</feature>
<gene>
    <name evidence="13" type="primary">N4BP3</name>
</gene>
<dbReference type="RefSeq" id="XP_013917440.1">
    <property type="nucleotide sequence ID" value="XM_014061965.1"/>
</dbReference>
<dbReference type="GO" id="GO:0030424">
    <property type="term" value="C:axon"/>
    <property type="evidence" value="ECO:0007669"/>
    <property type="project" value="UniProtKB-SubCell"/>
</dbReference>
<comment type="similarity">
    <text evidence="4">Belongs to the N4BP3 family.</text>
</comment>
<dbReference type="CTD" id="23138"/>
<dbReference type="GeneID" id="106545414"/>
<dbReference type="Proteomes" id="UP000504617">
    <property type="component" value="Unplaced"/>
</dbReference>
<keyword evidence="5" id="KW-0217">Developmental protein</keyword>
<evidence type="ECO:0000313" key="13">
    <source>
        <dbReference type="RefSeq" id="XP_013917440.1"/>
    </source>
</evidence>
<name>A0A6I9Y8S6_9SAUR</name>
<evidence type="ECO:0000256" key="5">
    <source>
        <dbReference type="ARBA" id="ARBA00022473"/>
    </source>
</evidence>